<protein>
    <recommendedName>
        <fullName evidence="5">Aminopeptidase N</fullName>
        <ecNumber evidence="4">3.4.11.2</ecNumber>
    </recommendedName>
    <alternativeName>
        <fullName evidence="11">Alanine aminopeptidase</fullName>
    </alternativeName>
    <alternativeName>
        <fullName evidence="12">Lysyl aminopeptidase</fullName>
    </alternativeName>
</protein>
<dbReference type="InterPro" id="IPR014782">
    <property type="entry name" value="Peptidase_M1_dom"/>
</dbReference>
<dbReference type="GO" id="GO:0016285">
    <property type="term" value="F:alanyl aminopeptidase activity"/>
    <property type="evidence" value="ECO:0007669"/>
    <property type="project" value="UniProtKB-EC"/>
</dbReference>
<name>A0A4U2YK50_9ACTN</name>
<accession>A0A4U2YK50</accession>
<evidence type="ECO:0000256" key="2">
    <source>
        <dbReference type="ARBA" id="ARBA00001947"/>
    </source>
</evidence>
<dbReference type="InterPro" id="IPR027268">
    <property type="entry name" value="Peptidase_M4/M1_CTD_sf"/>
</dbReference>
<evidence type="ECO:0000256" key="7">
    <source>
        <dbReference type="ARBA" id="ARBA00022723"/>
    </source>
</evidence>
<evidence type="ECO:0000256" key="4">
    <source>
        <dbReference type="ARBA" id="ARBA00012564"/>
    </source>
</evidence>
<organism evidence="17 18">
    <name type="scientific">Nocardioides jishulii</name>
    <dbReference type="NCBI Taxonomy" id="2575440"/>
    <lineage>
        <taxon>Bacteria</taxon>
        <taxon>Bacillati</taxon>
        <taxon>Actinomycetota</taxon>
        <taxon>Actinomycetes</taxon>
        <taxon>Propionibacteriales</taxon>
        <taxon>Nocardioidaceae</taxon>
        <taxon>Nocardioides</taxon>
    </lineage>
</organism>
<keyword evidence="14" id="KW-1133">Transmembrane helix</keyword>
<dbReference type="SUPFAM" id="SSF55486">
    <property type="entry name" value="Metalloproteases ('zincins'), catalytic domain"/>
    <property type="match status" value="1"/>
</dbReference>
<sequence length="557" mass="61707">MPAPMGRTNDAGRGGTGGHRHGSSSRAYDPGTSGSLQSGDERGRRNWFSCVGTRRFAAHTAAAQRYLQGMNDGGHGGRASRRTRARRWLSAVITALVLGLVAGTAGLVAPTAGETSPAVGSRGIGDAYFPLDGNGGYDVRHYDVRVRYDFARRHLGGTATLMLVPSAPLKRFNLDLLLKASSVKVDGVKATFRKDGAHELVVTPRKVLKAGRAVKVTVRYSGFPDRQRYQGQSNWLASRHEVLTINQPHMAPWWFPANDHPSDKATFRVAVTVPKGKRVISNGRLLSRVKKGRTQTWHWAARDPMATYLAFFAAGDFVVERGTTDGLPWYNAVSARLGKREQRRSLTQLRRSARLVRQMERDLGPYPFETTGGVVTSLMAGFALENQTRPTYWSLDSSSTWLLVHELAHQWFGDAVSVDRWRDIWLNEGAATFMEARHVERSGGPTAAQWLREQYDAFAPQDTFWQVTIGRPGAKHLFDDAVYQRGGMTMQALRQRIGEDDFWALLRRWLATHDGGTVTSAQFEALAAEVSGEDLRSFFTAWLRTPGKPAANRDNGL</sequence>
<comment type="catalytic activity">
    <reaction evidence="1">
        <text>Release of an N-terminal amino acid, Xaa-|-Yaa- from a peptide, amide or arylamide. Xaa is preferably Ala, but may be most amino acids including Pro (slow action). When a terminal hydrophobic residue is followed by a prolyl residue, the two may be released as an intact Xaa-Pro dipeptide.</text>
        <dbReference type="EC" id="3.4.11.2"/>
    </reaction>
</comment>
<keyword evidence="8" id="KW-0378">Hydrolase</keyword>
<evidence type="ECO:0000259" key="16">
    <source>
        <dbReference type="Pfam" id="PF17900"/>
    </source>
</evidence>
<keyword evidence="6" id="KW-0645">Protease</keyword>
<feature type="domain" description="Aminopeptidase N-like N-terminal" evidence="16">
    <location>
        <begin position="141"/>
        <end position="309"/>
    </location>
</feature>
<dbReference type="PANTHER" id="PTHR11533">
    <property type="entry name" value="PROTEASE M1 ZINC METALLOPROTEASE"/>
    <property type="match status" value="1"/>
</dbReference>
<evidence type="ECO:0000256" key="11">
    <source>
        <dbReference type="ARBA" id="ARBA00029811"/>
    </source>
</evidence>
<keyword evidence="18" id="KW-1185">Reference proteome</keyword>
<evidence type="ECO:0000313" key="17">
    <source>
        <dbReference type="EMBL" id="TKI61556.1"/>
    </source>
</evidence>
<dbReference type="GO" id="GO:0008237">
    <property type="term" value="F:metallopeptidase activity"/>
    <property type="evidence" value="ECO:0007669"/>
    <property type="project" value="UniProtKB-KW"/>
</dbReference>
<dbReference type="InterPro" id="IPR050344">
    <property type="entry name" value="Peptidase_M1_aminopeptidases"/>
</dbReference>
<evidence type="ECO:0000256" key="3">
    <source>
        <dbReference type="ARBA" id="ARBA00010136"/>
    </source>
</evidence>
<dbReference type="EC" id="3.4.11.2" evidence="4"/>
<dbReference type="Pfam" id="PF01433">
    <property type="entry name" value="Peptidase_M1"/>
    <property type="match status" value="1"/>
</dbReference>
<keyword evidence="14" id="KW-0472">Membrane</keyword>
<dbReference type="Gene3D" id="2.60.40.1730">
    <property type="entry name" value="tricorn interacting facor f3 domain"/>
    <property type="match status" value="1"/>
</dbReference>
<feature type="transmembrane region" description="Helical" evidence="14">
    <location>
        <begin position="88"/>
        <end position="109"/>
    </location>
</feature>
<proteinExistence type="inferred from homology"/>
<evidence type="ECO:0000256" key="6">
    <source>
        <dbReference type="ARBA" id="ARBA00022670"/>
    </source>
</evidence>
<keyword evidence="9" id="KW-0862">Zinc</keyword>
<evidence type="ECO:0000313" key="18">
    <source>
        <dbReference type="Proteomes" id="UP000307808"/>
    </source>
</evidence>
<gene>
    <name evidence="17" type="ORF">FC770_12305</name>
</gene>
<evidence type="ECO:0000256" key="8">
    <source>
        <dbReference type="ARBA" id="ARBA00022801"/>
    </source>
</evidence>
<evidence type="ECO:0000256" key="12">
    <source>
        <dbReference type="ARBA" id="ARBA00031533"/>
    </source>
</evidence>
<evidence type="ECO:0000256" key="9">
    <source>
        <dbReference type="ARBA" id="ARBA00022833"/>
    </source>
</evidence>
<dbReference type="InterPro" id="IPR045357">
    <property type="entry name" value="Aminopeptidase_N-like_N"/>
</dbReference>
<dbReference type="GO" id="GO:0008270">
    <property type="term" value="F:zinc ion binding"/>
    <property type="evidence" value="ECO:0007669"/>
    <property type="project" value="InterPro"/>
</dbReference>
<evidence type="ECO:0000256" key="1">
    <source>
        <dbReference type="ARBA" id="ARBA00000098"/>
    </source>
</evidence>
<reference evidence="17 18" key="1">
    <citation type="submission" date="2019-04" db="EMBL/GenBank/DDBJ databases">
        <authorList>
            <person name="Dong K."/>
        </authorList>
    </citation>
    <scope>NUCLEOTIDE SEQUENCE [LARGE SCALE GENOMIC DNA]</scope>
    <source>
        <strain evidence="18">dk3543</strain>
    </source>
</reference>
<dbReference type="Proteomes" id="UP000307808">
    <property type="component" value="Unassembled WGS sequence"/>
</dbReference>
<keyword evidence="14" id="KW-0812">Transmembrane</keyword>
<feature type="domain" description="Peptidase M1 membrane alanine aminopeptidase" evidence="15">
    <location>
        <begin position="400"/>
        <end position="542"/>
    </location>
</feature>
<feature type="region of interest" description="Disordered" evidence="13">
    <location>
        <begin position="1"/>
        <end position="43"/>
    </location>
</feature>
<dbReference type="PRINTS" id="PR00756">
    <property type="entry name" value="ALADIPTASE"/>
</dbReference>
<dbReference type="CDD" id="cd09603">
    <property type="entry name" value="M1_APN_like"/>
    <property type="match status" value="1"/>
</dbReference>
<evidence type="ECO:0000256" key="10">
    <source>
        <dbReference type="ARBA" id="ARBA00023049"/>
    </source>
</evidence>
<dbReference type="EMBL" id="SZPY01000003">
    <property type="protein sequence ID" value="TKI61556.1"/>
    <property type="molecule type" value="Genomic_DNA"/>
</dbReference>
<dbReference type="SUPFAM" id="SSF63737">
    <property type="entry name" value="Leukotriene A4 hydrolase N-terminal domain"/>
    <property type="match status" value="1"/>
</dbReference>
<comment type="similarity">
    <text evidence="3">Belongs to the peptidase M1 family.</text>
</comment>
<dbReference type="InterPro" id="IPR001930">
    <property type="entry name" value="Peptidase_M1"/>
</dbReference>
<evidence type="ECO:0000259" key="15">
    <source>
        <dbReference type="Pfam" id="PF01433"/>
    </source>
</evidence>
<comment type="caution">
    <text evidence="17">The sequence shown here is derived from an EMBL/GenBank/DDBJ whole genome shotgun (WGS) entry which is preliminary data.</text>
</comment>
<dbReference type="Pfam" id="PF17900">
    <property type="entry name" value="Peptidase_M1_N"/>
    <property type="match status" value="1"/>
</dbReference>
<evidence type="ECO:0000256" key="14">
    <source>
        <dbReference type="SAM" id="Phobius"/>
    </source>
</evidence>
<comment type="cofactor">
    <cofactor evidence="2">
        <name>Zn(2+)</name>
        <dbReference type="ChEBI" id="CHEBI:29105"/>
    </cofactor>
</comment>
<dbReference type="OrthoDB" id="3885507at2"/>
<dbReference type="GO" id="GO:0006508">
    <property type="term" value="P:proteolysis"/>
    <property type="evidence" value="ECO:0007669"/>
    <property type="project" value="UniProtKB-KW"/>
</dbReference>
<dbReference type="Gene3D" id="1.10.390.10">
    <property type="entry name" value="Neutral Protease Domain 2"/>
    <property type="match status" value="1"/>
</dbReference>
<dbReference type="InterPro" id="IPR042097">
    <property type="entry name" value="Aminopeptidase_N-like_N_sf"/>
</dbReference>
<keyword evidence="10" id="KW-0482">Metalloprotease</keyword>
<keyword evidence="7" id="KW-0479">Metal-binding</keyword>
<dbReference type="AlphaFoldDB" id="A0A4U2YK50"/>
<evidence type="ECO:0000256" key="13">
    <source>
        <dbReference type="SAM" id="MobiDB-lite"/>
    </source>
</evidence>
<evidence type="ECO:0000256" key="5">
    <source>
        <dbReference type="ARBA" id="ARBA00015611"/>
    </source>
</evidence>